<gene>
    <name evidence="1" type="ORF">CQS04_13055</name>
</gene>
<dbReference type="Proteomes" id="UP000228680">
    <property type="component" value="Unassembled WGS sequence"/>
</dbReference>
<evidence type="ECO:0000313" key="2">
    <source>
        <dbReference type="Proteomes" id="UP000228680"/>
    </source>
</evidence>
<sequence>MDGSPLGIKFVIFRQMVLVMDFIIPTTPKYVNYVSFKTFDKNGNNMILLINDNKNITSISFVFPNMTQKEQVKGISGFVE</sequence>
<name>A0A2M9EWN8_9BACL</name>
<evidence type="ECO:0000313" key="1">
    <source>
        <dbReference type="EMBL" id="PJK15625.1"/>
    </source>
</evidence>
<reference evidence="1 2" key="1">
    <citation type="submission" date="2017-10" db="EMBL/GenBank/DDBJ databases">
        <title>Draft genome of Chryseomicrobium casticus sp. nov.</title>
        <authorList>
            <person name="Chakraborty R."/>
            <person name="Saha T."/>
        </authorList>
    </citation>
    <scope>NUCLEOTIDE SEQUENCE [LARGE SCALE GENOMIC DNA]</scope>
    <source>
        <strain evidence="1 2">ET03</strain>
    </source>
</reference>
<accession>A0A2M9EWN8</accession>
<dbReference type="EMBL" id="PCGR01000006">
    <property type="protein sequence ID" value="PJK15625.1"/>
    <property type="molecule type" value="Genomic_DNA"/>
</dbReference>
<proteinExistence type="predicted"/>
<dbReference type="AlphaFoldDB" id="A0A2M9EWN8"/>
<protein>
    <submittedName>
        <fullName evidence="1">Uncharacterized protein</fullName>
    </submittedName>
</protein>
<comment type="caution">
    <text evidence="1">The sequence shown here is derived from an EMBL/GenBank/DDBJ whole genome shotgun (WGS) entry which is preliminary data.</text>
</comment>
<organism evidence="1 2">
    <name type="scientific">Chryseomicrobium excrementi</name>
    <dbReference type="NCBI Taxonomy" id="2041346"/>
    <lineage>
        <taxon>Bacteria</taxon>
        <taxon>Bacillati</taxon>
        <taxon>Bacillota</taxon>
        <taxon>Bacilli</taxon>
        <taxon>Bacillales</taxon>
        <taxon>Caryophanaceae</taxon>
        <taxon>Chryseomicrobium</taxon>
    </lineage>
</organism>
<keyword evidence="2" id="KW-1185">Reference proteome</keyword>